<dbReference type="InterPro" id="IPR029752">
    <property type="entry name" value="D-isomer_DH_CS1"/>
</dbReference>
<evidence type="ECO:0000313" key="8">
    <source>
        <dbReference type="Proteomes" id="UP000466586"/>
    </source>
</evidence>
<evidence type="ECO:0000259" key="6">
    <source>
        <dbReference type="Pfam" id="PF02826"/>
    </source>
</evidence>
<reference evidence="7 8" key="1">
    <citation type="submission" date="2019-11" db="EMBL/GenBank/DDBJ databases">
        <title>Pedobacter sp. HMF7647 Genome sequencing and assembly.</title>
        <authorList>
            <person name="Kang H."/>
            <person name="Kim H."/>
            <person name="Joh K."/>
        </authorList>
    </citation>
    <scope>NUCLEOTIDE SEQUENCE [LARGE SCALE GENOMIC DNA]</scope>
    <source>
        <strain evidence="7 8">HMF7647</strain>
    </source>
</reference>
<dbReference type="GO" id="GO:0008720">
    <property type="term" value="F:D-lactate dehydrogenase (NAD+) activity"/>
    <property type="evidence" value="ECO:0007669"/>
    <property type="project" value="TreeGrafter"/>
</dbReference>
<dbReference type="PROSITE" id="PS00065">
    <property type="entry name" value="D_2_HYDROXYACID_DH_1"/>
    <property type="match status" value="1"/>
</dbReference>
<protein>
    <submittedName>
        <fullName evidence="7">2-hydroxyacid dehydrogenase</fullName>
    </submittedName>
</protein>
<dbReference type="InterPro" id="IPR006139">
    <property type="entry name" value="D-isomer_2_OHA_DH_cat_dom"/>
</dbReference>
<feature type="domain" description="D-isomer specific 2-hydroxyacid dehydrogenase NAD-binding" evidence="6">
    <location>
        <begin position="110"/>
        <end position="295"/>
    </location>
</feature>
<evidence type="ECO:0000259" key="5">
    <source>
        <dbReference type="Pfam" id="PF00389"/>
    </source>
</evidence>
<name>A0A7K1Y932_9SPHI</name>
<keyword evidence="3" id="KW-0520">NAD</keyword>
<dbReference type="EMBL" id="WVHT01000003">
    <property type="protein sequence ID" value="MXV51113.1"/>
    <property type="molecule type" value="Genomic_DNA"/>
</dbReference>
<keyword evidence="8" id="KW-1185">Reference proteome</keyword>
<dbReference type="Gene3D" id="3.40.50.720">
    <property type="entry name" value="NAD(P)-binding Rossmann-like Domain"/>
    <property type="match status" value="2"/>
</dbReference>
<dbReference type="PANTHER" id="PTHR43026">
    <property type="entry name" value="2-HYDROXYACID DEHYDROGENASE HOMOLOG 1-RELATED"/>
    <property type="match status" value="1"/>
</dbReference>
<dbReference type="PROSITE" id="PS00670">
    <property type="entry name" value="D_2_HYDROXYACID_DH_2"/>
    <property type="match status" value="1"/>
</dbReference>
<evidence type="ECO:0000256" key="1">
    <source>
        <dbReference type="ARBA" id="ARBA00005854"/>
    </source>
</evidence>
<comment type="similarity">
    <text evidence="1 4">Belongs to the D-isomer specific 2-hydroxyacid dehydrogenase family.</text>
</comment>
<dbReference type="RefSeq" id="WP_160844280.1">
    <property type="nucleotide sequence ID" value="NZ_WVHT01000003.1"/>
</dbReference>
<sequence length="327" mass="35870">MKLIFFSSKSYDKDSFESIKSEFDHELTFLESALTKKTAVLAKGHDAVCTFVNDHLDRETLEELANVGIKAVLLRCAGFNQVDLPAAKELGIHVARVPAYSPQAVAEHAVAMILTLNRKTHKAYNRVREGNFSLERLTGFNLYGKVVGVIGLGKIGVAFAAIMNGFGCRVIAYDPVTNAAPEYIKLTSIDEVLTSSDIISIHCPLTDETRHLINKDNLQKMKPGAMLINTSRGAVICTKDVIHSLKIGHLGYLGIDVYEQEEKLFFRDLSESVIDDDMILRLMSFPNVLVTAHQAFFTTEALHEIAATTLQNAADIGEGAANANCLV</sequence>
<dbReference type="GO" id="GO:0051287">
    <property type="term" value="F:NAD binding"/>
    <property type="evidence" value="ECO:0007669"/>
    <property type="project" value="InterPro"/>
</dbReference>
<dbReference type="PANTHER" id="PTHR43026:SF1">
    <property type="entry name" value="2-HYDROXYACID DEHYDROGENASE HOMOLOG 1-RELATED"/>
    <property type="match status" value="1"/>
</dbReference>
<evidence type="ECO:0000256" key="2">
    <source>
        <dbReference type="ARBA" id="ARBA00023002"/>
    </source>
</evidence>
<evidence type="ECO:0000256" key="4">
    <source>
        <dbReference type="RuleBase" id="RU003719"/>
    </source>
</evidence>
<dbReference type="Pfam" id="PF02826">
    <property type="entry name" value="2-Hacid_dh_C"/>
    <property type="match status" value="1"/>
</dbReference>
<proteinExistence type="inferred from homology"/>
<dbReference type="InterPro" id="IPR058205">
    <property type="entry name" value="D-LDH-like"/>
</dbReference>
<dbReference type="SUPFAM" id="SSF52283">
    <property type="entry name" value="Formate/glycerate dehydrogenase catalytic domain-like"/>
    <property type="match status" value="1"/>
</dbReference>
<gene>
    <name evidence="7" type="ORF">GS399_09045</name>
</gene>
<keyword evidence="2 4" id="KW-0560">Oxidoreductase</keyword>
<dbReference type="Proteomes" id="UP000466586">
    <property type="component" value="Unassembled WGS sequence"/>
</dbReference>
<dbReference type="AlphaFoldDB" id="A0A7K1Y932"/>
<organism evidence="7 8">
    <name type="scientific">Hufsiella arboris</name>
    <dbReference type="NCBI Taxonomy" id="2695275"/>
    <lineage>
        <taxon>Bacteria</taxon>
        <taxon>Pseudomonadati</taxon>
        <taxon>Bacteroidota</taxon>
        <taxon>Sphingobacteriia</taxon>
        <taxon>Sphingobacteriales</taxon>
        <taxon>Sphingobacteriaceae</taxon>
        <taxon>Hufsiella</taxon>
    </lineage>
</organism>
<dbReference type="InterPro" id="IPR006140">
    <property type="entry name" value="D-isomer_DH_NAD-bd"/>
</dbReference>
<dbReference type="SUPFAM" id="SSF51735">
    <property type="entry name" value="NAD(P)-binding Rossmann-fold domains"/>
    <property type="match status" value="1"/>
</dbReference>
<dbReference type="Pfam" id="PF00389">
    <property type="entry name" value="2-Hacid_dh"/>
    <property type="match status" value="1"/>
</dbReference>
<dbReference type="InterPro" id="IPR036291">
    <property type="entry name" value="NAD(P)-bd_dom_sf"/>
</dbReference>
<feature type="domain" description="D-isomer specific 2-hydroxyacid dehydrogenase catalytic" evidence="5">
    <location>
        <begin position="9"/>
        <end position="326"/>
    </location>
</feature>
<comment type="caution">
    <text evidence="7">The sequence shown here is derived from an EMBL/GenBank/DDBJ whole genome shotgun (WGS) entry which is preliminary data.</text>
</comment>
<accession>A0A7K1Y932</accession>
<dbReference type="CDD" id="cd12183">
    <property type="entry name" value="LDH_like_2"/>
    <property type="match status" value="1"/>
</dbReference>
<evidence type="ECO:0000313" key="7">
    <source>
        <dbReference type="EMBL" id="MXV51113.1"/>
    </source>
</evidence>
<dbReference type="FunFam" id="3.40.50.720:FF:000052">
    <property type="entry name" value="D-lactate dehydrogenase"/>
    <property type="match status" value="1"/>
</dbReference>
<dbReference type="InterPro" id="IPR029753">
    <property type="entry name" value="D-isomer_DH_CS"/>
</dbReference>
<evidence type="ECO:0000256" key="3">
    <source>
        <dbReference type="ARBA" id="ARBA00023027"/>
    </source>
</evidence>